<protein>
    <submittedName>
        <fullName evidence="1">Uncharacterized protein</fullName>
    </submittedName>
</protein>
<dbReference type="Proteomes" id="UP000499080">
    <property type="component" value="Unassembled WGS sequence"/>
</dbReference>
<accession>A0A4Y2AEE7</accession>
<keyword evidence="2" id="KW-1185">Reference proteome</keyword>
<organism evidence="1 2">
    <name type="scientific">Araneus ventricosus</name>
    <name type="common">Orbweaver spider</name>
    <name type="synonym">Epeira ventricosa</name>
    <dbReference type="NCBI Taxonomy" id="182803"/>
    <lineage>
        <taxon>Eukaryota</taxon>
        <taxon>Metazoa</taxon>
        <taxon>Ecdysozoa</taxon>
        <taxon>Arthropoda</taxon>
        <taxon>Chelicerata</taxon>
        <taxon>Arachnida</taxon>
        <taxon>Araneae</taxon>
        <taxon>Araneomorphae</taxon>
        <taxon>Entelegynae</taxon>
        <taxon>Araneoidea</taxon>
        <taxon>Araneidae</taxon>
        <taxon>Araneus</taxon>
    </lineage>
</organism>
<dbReference type="AlphaFoldDB" id="A0A4Y2AEE7"/>
<comment type="caution">
    <text evidence="1">The sequence shown here is derived from an EMBL/GenBank/DDBJ whole genome shotgun (WGS) entry which is preliminary data.</text>
</comment>
<sequence length="100" mass="11065">MKVMVSGARNELNVITCNLSSNDGHPLWGAPSLRTEKSDHMMPGAIEPGLGLSNVITFYLLFCPRKHVDPSHLEDDPPINAQHLLDEASDWFKIMKAKAP</sequence>
<gene>
    <name evidence="1" type="ORF">AVEN_143385_1</name>
</gene>
<evidence type="ECO:0000313" key="2">
    <source>
        <dbReference type="Proteomes" id="UP000499080"/>
    </source>
</evidence>
<dbReference type="EMBL" id="BGPR01000014">
    <property type="protein sequence ID" value="GBL78090.1"/>
    <property type="molecule type" value="Genomic_DNA"/>
</dbReference>
<reference evidence="1 2" key="1">
    <citation type="journal article" date="2019" name="Sci. Rep.">
        <title>Orb-weaving spider Araneus ventricosus genome elucidates the spidroin gene catalogue.</title>
        <authorList>
            <person name="Kono N."/>
            <person name="Nakamura H."/>
            <person name="Ohtoshi R."/>
            <person name="Moran D.A.P."/>
            <person name="Shinohara A."/>
            <person name="Yoshida Y."/>
            <person name="Fujiwara M."/>
            <person name="Mori M."/>
            <person name="Tomita M."/>
            <person name="Arakawa K."/>
        </authorList>
    </citation>
    <scope>NUCLEOTIDE SEQUENCE [LARGE SCALE GENOMIC DNA]</scope>
</reference>
<name>A0A4Y2AEE7_ARAVE</name>
<evidence type="ECO:0000313" key="1">
    <source>
        <dbReference type="EMBL" id="GBL78090.1"/>
    </source>
</evidence>
<proteinExistence type="predicted"/>